<gene>
    <name evidence="3" type="ORF">GCM10008943_00380</name>
</gene>
<evidence type="ECO:0000313" key="4">
    <source>
        <dbReference type="Proteomes" id="UP001424441"/>
    </source>
</evidence>
<keyword evidence="1" id="KW-0732">Signal</keyword>
<keyword evidence="4" id="KW-1185">Reference proteome</keyword>
<feature type="chain" id="PRO_5047004255" evidence="1">
    <location>
        <begin position="21"/>
        <end position="134"/>
    </location>
</feature>
<feature type="signal peptide" evidence="1">
    <location>
        <begin position="1"/>
        <end position="20"/>
    </location>
</feature>
<organism evidence="3 4">
    <name type="scientific">Paenochrobactrum glaciei</name>
    <dbReference type="NCBI Taxonomy" id="486407"/>
    <lineage>
        <taxon>Bacteria</taxon>
        <taxon>Pseudomonadati</taxon>
        <taxon>Pseudomonadota</taxon>
        <taxon>Alphaproteobacteria</taxon>
        <taxon>Hyphomicrobiales</taxon>
        <taxon>Brucellaceae</taxon>
        <taxon>Paenochrobactrum</taxon>
    </lineage>
</organism>
<feature type="domain" description="Lysozyme inhibitor LprI-like N-terminal" evidence="2">
    <location>
        <begin position="24"/>
        <end position="116"/>
    </location>
</feature>
<protein>
    <submittedName>
        <fullName evidence="3">Lysozyme inhibitor LprI family protein</fullName>
    </submittedName>
</protein>
<reference evidence="4" key="1">
    <citation type="journal article" date="2019" name="Int. J. Syst. Evol. Microbiol.">
        <title>The Global Catalogue of Microorganisms (GCM) 10K type strain sequencing project: providing services to taxonomists for standard genome sequencing and annotation.</title>
        <authorList>
            <consortium name="The Broad Institute Genomics Platform"/>
            <consortium name="The Broad Institute Genome Sequencing Center for Infectious Disease"/>
            <person name="Wu L."/>
            <person name="Ma J."/>
        </authorList>
    </citation>
    <scope>NUCLEOTIDE SEQUENCE [LARGE SCALE GENOMIC DNA]</scope>
    <source>
        <strain evidence="4">JCM 15115</strain>
    </source>
</reference>
<dbReference type="PANTHER" id="PTHR39176">
    <property type="entry name" value="PERIPLASMIC PROTEIN-RELATED"/>
    <property type="match status" value="1"/>
</dbReference>
<dbReference type="Gene3D" id="1.20.1270.180">
    <property type="match status" value="1"/>
</dbReference>
<dbReference type="InterPro" id="IPR009739">
    <property type="entry name" value="LprI-like_N"/>
</dbReference>
<dbReference type="PANTHER" id="PTHR39176:SF1">
    <property type="entry name" value="PERIPLASMIC PROTEIN"/>
    <property type="match status" value="1"/>
</dbReference>
<dbReference type="Pfam" id="PF07007">
    <property type="entry name" value="LprI"/>
    <property type="match status" value="1"/>
</dbReference>
<accession>A0ABP3QE94</accession>
<name>A0ABP3QE94_9HYPH</name>
<dbReference type="Proteomes" id="UP001424441">
    <property type="component" value="Unassembled WGS sequence"/>
</dbReference>
<dbReference type="EMBL" id="BAAADE010000001">
    <property type="protein sequence ID" value="GAA0589289.1"/>
    <property type="molecule type" value="Genomic_DNA"/>
</dbReference>
<comment type="caution">
    <text evidence="3">The sequence shown here is derived from an EMBL/GenBank/DDBJ whole genome shotgun (WGS) entry which is preliminary data.</text>
</comment>
<evidence type="ECO:0000256" key="1">
    <source>
        <dbReference type="SAM" id="SignalP"/>
    </source>
</evidence>
<evidence type="ECO:0000259" key="2">
    <source>
        <dbReference type="Pfam" id="PF07007"/>
    </source>
</evidence>
<evidence type="ECO:0000313" key="3">
    <source>
        <dbReference type="EMBL" id="GAA0589289.1"/>
    </source>
</evidence>
<proteinExistence type="predicted"/>
<sequence length="134" mass="14653">MLKRTFYTACALFFASSAYAATDCSNAEDQATMTKCASEELAAADKKLNELYKTIEKRLADDHDTKKLLIAAQRAWIGFRDSECTFAASGTDGGSIHPMMVAMCKTSLTKTRNEELADYLKCEEGDLGCVVPAE</sequence>